<reference evidence="1 2" key="1">
    <citation type="journal article" date="2015" name="Nature">
        <title>rRNA introns, odd ribosomes, and small enigmatic genomes across a large radiation of phyla.</title>
        <authorList>
            <person name="Brown C.T."/>
            <person name="Hug L.A."/>
            <person name="Thomas B.C."/>
            <person name="Sharon I."/>
            <person name="Castelle C.J."/>
            <person name="Singh A."/>
            <person name="Wilkins M.J."/>
            <person name="Williams K.H."/>
            <person name="Banfield J.F."/>
        </authorList>
    </citation>
    <scope>NUCLEOTIDE SEQUENCE [LARGE SCALE GENOMIC DNA]</scope>
</reference>
<protein>
    <submittedName>
        <fullName evidence="1">Uncharacterized protein</fullName>
    </submittedName>
</protein>
<gene>
    <name evidence="1" type="ORF">UY92_C0023G0007</name>
</gene>
<name>A0A0G1YCT3_9BACT</name>
<evidence type="ECO:0000313" key="1">
    <source>
        <dbReference type="EMBL" id="KKW41333.1"/>
    </source>
</evidence>
<comment type="caution">
    <text evidence="1">The sequence shown here is derived from an EMBL/GenBank/DDBJ whole genome shotgun (WGS) entry which is preliminary data.</text>
</comment>
<dbReference type="AlphaFoldDB" id="A0A0G1YCT3"/>
<dbReference type="EMBL" id="LCRX01000023">
    <property type="protein sequence ID" value="KKW41333.1"/>
    <property type="molecule type" value="Genomic_DNA"/>
</dbReference>
<dbReference type="Proteomes" id="UP000033870">
    <property type="component" value="Unassembled WGS sequence"/>
</dbReference>
<proteinExistence type="predicted"/>
<dbReference type="STRING" id="1619044.UY92_C0023G0007"/>
<accession>A0A0G1YCT3</accession>
<sequence length="120" mass="13840">MLNATELARAAKLGQSRRQAARSAVSDVTRQLKLVREELEYYKQRLAVLARGSAYDPDSAQKILRRLIKLRARQTVILLAKYKEESAITDSRRKDTINDYYRDCSALVRSLERFEQHAPS</sequence>
<evidence type="ECO:0000313" key="2">
    <source>
        <dbReference type="Proteomes" id="UP000033870"/>
    </source>
</evidence>
<organism evidence="1 2">
    <name type="scientific">Candidatus Magasanikbacteria bacterium GW2011_GWA2_56_11</name>
    <dbReference type="NCBI Taxonomy" id="1619044"/>
    <lineage>
        <taxon>Bacteria</taxon>
        <taxon>Candidatus Magasanikiibacteriota</taxon>
    </lineage>
</organism>